<dbReference type="Gene3D" id="1.50.10.10">
    <property type="match status" value="1"/>
</dbReference>
<sequence length="457" mass="51189">MKSGMKLGVSILSATALLTPITSFAATSSHRIEKSVNGKGDSPQGAVQTGIYPNLFKQAGYTQKQINEKVNTDWHQLFHGNPGTSADHYYNGQALYYQMTPDMAYIASISSYPGTANPNDVRTEGMGYGMMIAVQLNHKREFDSLWNYAKTYMQIKEGPTKDEFAWHTYPDGKVIDYGVAPDGDQWIAAALAFAAGRWGNGRGIYNYRKQSEQILHAMWHDPSPEFSQTTYLPVFSPPNAMNYTDPSYSLPAFYKVFASVDPTDKQLWNKAYTSGENLLKDAYNPATGLAPDYTNFNGTPYPSIPSNEQPTNTNYGYNFEFDAFRVIANANVDAAWFGVKPWETTYSNALENFFYPVINTYGNNYELNGTELNSSSGHSPGLVAMNASSAISATNPEKMAFVQALWNTALPTGQWRYYDGMLTMLGMLYDSGKFRDWWHPVENRAYPRSFKHNIETN</sequence>
<keyword evidence="6" id="KW-1185">Reference proteome</keyword>
<feature type="signal peptide" evidence="4">
    <location>
        <begin position="1"/>
        <end position="25"/>
    </location>
</feature>
<dbReference type="PRINTS" id="PR00735">
    <property type="entry name" value="GLHYDRLASE8"/>
</dbReference>
<evidence type="ECO:0000313" key="6">
    <source>
        <dbReference type="Proteomes" id="UP000184016"/>
    </source>
</evidence>
<name>A0A1M6R3N5_9BACL</name>
<evidence type="ECO:0000256" key="1">
    <source>
        <dbReference type="ARBA" id="ARBA00009209"/>
    </source>
</evidence>
<dbReference type="EMBL" id="FRAF01000011">
    <property type="protein sequence ID" value="SHK27074.1"/>
    <property type="molecule type" value="Genomic_DNA"/>
</dbReference>
<keyword evidence="5" id="KW-0624">Polysaccharide degradation</keyword>
<keyword evidence="3 5" id="KW-0326">Glycosidase</keyword>
<evidence type="ECO:0000256" key="2">
    <source>
        <dbReference type="ARBA" id="ARBA00022801"/>
    </source>
</evidence>
<dbReference type="GO" id="GO:0004553">
    <property type="term" value="F:hydrolase activity, hydrolyzing O-glycosyl compounds"/>
    <property type="evidence" value="ECO:0007669"/>
    <property type="project" value="InterPro"/>
</dbReference>
<dbReference type="InterPro" id="IPR002037">
    <property type="entry name" value="Glyco_hydro_8"/>
</dbReference>
<dbReference type="STRING" id="1830138.SAMN05443507_11149"/>
<keyword evidence="5" id="KW-0119">Carbohydrate metabolism</keyword>
<keyword evidence="4" id="KW-0732">Signal</keyword>
<dbReference type="SUPFAM" id="SSF48208">
    <property type="entry name" value="Six-hairpin glycosidases"/>
    <property type="match status" value="1"/>
</dbReference>
<keyword evidence="2 5" id="KW-0378">Hydrolase</keyword>
<dbReference type="AlphaFoldDB" id="A0A1M6R3N5"/>
<reference evidence="6" key="1">
    <citation type="submission" date="2016-11" db="EMBL/GenBank/DDBJ databases">
        <authorList>
            <person name="Varghese N."/>
            <person name="Submissions S."/>
        </authorList>
    </citation>
    <scope>NUCLEOTIDE SEQUENCE [LARGE SCALE GENOMIC DNA]</scope>
    <source>
        <strain evidence="6">USBA-503</strain>
    </source>
</reference>
<feature type="chain" id="PRO_5011979996" evidence="4">
    <location>
        <begin position="26"/>
        <end position="457"/>
    </location>
</feature>
<comment type="similarity">
    <text evidence="1">Belongs to the glycosyl hydrolase 8 (cellulase D) family.</text>
</comment>
<organism evidence="5 6">
    <name type="scientific">Alicyclobacillus tolerans</name>
    <dbReference type="NCBI Taxonomy" id="90970"/>
    <lineage>
        <taxon>Bacteria</taxon>
        <taxon>Bacillati</taxon>
        <taxon>Bacillota</taxon>
        <taxon>Bacilli</taxon>
        <taxon>Bacillales</taxon>
        <taxon>Alicyclobacillaceae</taxon>
        <taxon>Alicyclobacillus</taxon>
    </lineage>
</organism>
<dbReference type="Proteomes" id="UP000184016">
    <property type="component" value="Unassembled WGS sequence"/>
</dbReference>
<accession>A0A1M6R3N5</accession>
<proteinExistence type="inferred from homology"/>
<protein>
    <submittedName>
        <fullName evidence="5">Oligosaccharide reducing-end xylanase</fullName>
    </submittedName>
</protein>
<evidence type="ECO:0000256" key="4">
    <source>
        <dbReference type="SAM" id="SignalP"/>
    </source>
</evidence>
<dbReference type="InterPro" id="IPR008928">
    <property type="entry name" value="6-hairpin_glycosidase_sf"/>
</dbReference>
<dbReference type="InterPro" id="IPR012341">
    <property type="entry name" value="6hp_glycosidase-like_sf"/>
</dbReference>
<dbReference type="RefSeq" id="WP_072874002.1">
    <property type="nucleotide sequence ID" value="NZ_FRAF01000011.1"/>
</dbReference>
<evidence type="ECO:0000256" key="3">
    <source>
        <dbReference type="ARBA" id="ARBA00023295"/>
    </source>
</evidence>
<gene>
    <name evidence="5" type="ORF">SAMN05443507_11149</name>
</gene>
<dbReference type="GO" id="GO:0045493">
    <property type="term" value="P:xylan catabolic process"/>
    <property type="evidence" value="ECO:0007669"/>
    <property type="project" value="UniProtKB-KW"/>
</dbReference>
<keyword evidence="5" id="KW-0858">Xylan degradation</keyword>
<evidence type="ECO:0000313" key="5">
    <source>
        <dbReference type="EMBL" id="SHK27074.1"/>
    </source>
</evidence>
<dbReference type="Pfam" id="PF01270">
    <property type="entry name" value="Glyco_hydro_8"/>
    <property type="match status" value="1"/>
</dbReference>